<feature type="repeat" description="ANK" evidence="2">
    <location>
        <begin position="385"/>
        <end position="418"/>
    </location>
</feature>
<reference evidence="4" key="1">
    <citation type="submission" date="2020-01" db="EMBL/GenBank/DDBJ databases">
        <title>Identification and distribution of gene clusters putatively required for synthesis of sphingolipid metabolism inhibitors in phylogenetically diverse species of the filamentous fungus Fusarium.</title>
        <authorList>
            <person name="Kim H.-S."/>
            <person name="Busman M."/>
            <person name="Brown D.W."/>
            <person name="Divon H."/>
            <person name="Uhlig S."/>
            <person name="Proctor R.H."/>
        </authorList>
    </citation>
    <scope>NUCLEOTIDE SEQUENCE</scope>
    <source>
        <strain evidence="4">NRRL 53441</strain>
    </source>
</reference>
<dbReference type="AlphaFoldDB" id="A0A8H4JUG4"/>
<dbReference type="Proteomes" id="UP000605986">
    <property type="component" value="Unassembled WGS sequence"/>
</dbReference>
<dbReference type="PANTHER" id="PTHR48081:SF8">
    <property type="entry name" value="ALPHA_BETA HYDROLASE FOLD-3 DOMAIN-CONTAINING PROTEIN-RELATED"/>
    <property type="match status" value="1"/>
</dbReference>
<protein>
    <recommendedName>
        <fullName evidence="3">Alpha/beta hydrolase fold-3 domain-containing protein</fullName>
    </recommendedName>
</protein>
<dbReference type="SUPFAM" id="SSF48403">
    <property type="entry name" value="Ankyrin repeat"/>
    <property type="match status" value="1"/>
</dbReference>
<evidence type="ECO:0000256" key="2">
    <source>
        <dbReference type="PROSITE-ProRule" id="PRU00023"/>
    </source>
</evidence>
<name>A0A8H4JUG4_9HYPO</name>
<accession>A0A8H4JUG4</accession>
<evidence type="ECO:0000256" key="1">
    <source>
        <dbReference type="ARBA" id="ARBA00022801"/>
    </source>
</evidence>
<organism evidence="4 5">
    <name type="scientific">Fusarium austroafricanum</name>
    <dbReference type="NCBI Taxonomy" id="2364996"/>
    <lineage>
        <taxon>Eukaryota</taxon>
        <taxon>Fungi</taxon>
        <taxon>Dikarya</taxon>
        <taxon>Ascomycota</taxon>
        <taxon>Pezizomycotina</taxon>
        <taxon>Sordariomycetes</taxon>
        <taxon>Hypocreomycetidae</taxon>
        <taxon>Hypocreales</taxon>
        <taxon>Nectriaceae</taxon>
        <taxon>Fusarium</taxon>
        <taxon>Fusarium concolor species complex</taxon>
    </lineage>
</organism>
<dbReference type="Pfam" id="PF12796">
    <property type="entry name" value="Ank_2"/>
    <property type="match status" value="1"/>
</dbReference>
<proteinExistence type="predicted"/>
<dbReference type="PRINTS" id="PR01415">
    <property type="entry name" value="ANKYRIN"/>
</dbReference>
<keyword evidence="2" id="KW-0040">ANK repeat</keyword>
<dbReference type="GO" id="GO:0016787">
    <property type="term" value="F:hydrolase activity"/>
    <property type="evidence" value="ECO:0007669"/>
    <property type="project" value="UniProtKB-KW"/>
</dbReference>
<dbReference type="PROSITE" id="PS50297">
    <property type="entry name" value="ANK_REP_REGION"/>
    <property type="match status" value="1"/>
</dbReference>
<feature type="repeat" description="ANK" evidence="2">
    <location>
        <begin position="352"/>
        <end position="384"/>
    </location>
</feature>
<dbReference type="Gene3D" id="1.25.40.20">
    <property type="entry name" value="Ankyrin repeat-containing domain"/>
    <property type="match status" value="1"/>
</dbReference>
<dbReference type="EMBL" id="JAADJG010000745">
    <property type="protein sequence ID" value="KAF4437907.1"/>
    <property type="molecule type" value="Genomic_DNA"/>
</dbReference>
<feature type="domain" description="Alpha/beta hydrolase fold-3" evidence="3">
    <location>
        <begin position="92"/>
        <end position="314"/>
    </location>
</feature>
<sequence>MSDFSCYGGSSQEWLALEQSLPPATGAEVPLQDMVRLANEEREVVARNSMIKLAPKVQIQNYTIPSRDGSSIQARSYRPVEAAEDALLPLYIHFQGGGFMFGTLDSEDAICARIAIGTNVAVLNIDYRHTPEFTYPTQWNDAEDAFEWAHENMDMLRCDPQKVIMGGISAGAWVAASFTLQRHLNRTTNRRPSIAGQVLMIPCLAHIDCYEPQLTKMKHESISSYKQNELAPMLSVSELRWFTSLLKIENPDINDLKINPGNASPEQVKGMPPTVLGIVGLDPLRDEALLYAKMLTEAGVPTDVNLFIGLPHGFRSYEEKLSASARWDKVIEDASHIMLFEAGADISARDDDGQTPLHAAAHEGSPLAFQALVDAGADLEALNNAGETPLISSARKTQRLDVPRLLVKAGANLNATTLEEESIVDTAAGYPALVKFWENARE</sequence>
<dbReference type="InterPro" id="IPR036770">
    <property type="entry name" value="Ankyrin_rpt-contain_sf"/>
</dbReference>
<gene>
    <name evidence="4" type="ORF">F53441_12913</name>
</gene>
<dbReference type="PANTHER" id="PTHR48081">
    <property type="entry name" value="AB HYDROLASE SUPERFAMILY PROTEIN C4A8.06C"/>
    <property type="match status" value="1"/>
</dbReference>
<dbReference type="Gene3D" id="3.40.50.1820">
    <property type="entry name" value="alpha/beta hydrolase"/>
    <property type="match status" value="1"/>
</dbReference>
<dbReference type="PROSITE" id="PS50088">
    <property type="entry name" value="ANK_REPEAT"/>
    <property type="match status" value="2"/>
</dbReference>
<evidence type="ECO:0000259" key="3">
    <source>
        <dbReference type="Pfam" id="PF07859"/>
    </source>
</evidence>
<dbReference type="InterPro" id="IPR013094">
    <property type="entry name" value="AB_hydrolase_3"/>
</dbReference>
<dbReference type="InterPro" id="IPR029058">
    <property type="entry name" value="AB_hydrolase_fold"/>
</dbReference>
<evidence type="ECO:0000313" key="4">
    <source>
        <dbReference type="EMBL" id="KAF4437907.1"/>
    </source>
</evidence>
<keyword evidence="1" id="KW-0378">Hydrolase</keyword>
<dbReference type="InterPro" id="IPR002110">
    <property type="entry name" value="Ankyrin_rpt"/>
</dbReference>
<dbReference type="SMART" id="SM00248">
    <property type="entry name" value="ANK"/>
    <property type="match status" value="2"/>
</dbReference>
<dbReference type="OrthoDB" id="408631at2759"/>
<dbReference type="SUPFAM" id="SSF53474">
    <property type="entry name" value="alpha/beta-Hydrolases"/>
    <property type="match status" value="1"/>
</dbReference>
<keyword evidence="5" id="KW-1185">Reference proteome</keyword>
<comment type="caution">
    <text evidence="4">The sequence shown here is derived from an EMBL/GenBank/DDBJ whole genome shotgun (WGS) entry which is preliminary data.</text>
</comment>
<dbReference type="Pfam" id="PF07859">
    <property type="entry name" value="Abhydrolase_3"/>
    <property type="match status" value="1"/>
</dbReference>
<evidence type="ECO:0000313" key="5">
    <source>
        <dbReference type="Proteomes" id="UP000605986"/>
    </source>
</evidence>
<dbReference type="InterPro" id="IPR050300">
    <property type="entry name" value="GDXG_lipolytic_enzyme"/>
</dbReference>